<name>A0AAD7SNQ6_9TELE</name>
<evidence type="ECO:0000256" key="1">
    <source>
        <dbReference type="SAM" id="MobiDB-lite"/>
    </source>
</evidence>
<reference evidence="2" key="1">
    <citation type="journal article" date="2023" name="Science">
        <title>Genome structures resolve the early diversification of teleost fishes.</title>
        <authorList>
            <person name="Parey E."/>
            <person name="Louis A."/>
            <person name="Montfort J."/>
            <person name="Bouchez O."/>
            <person name="Roques C."/>
            <person name="Iampietro C."/>
            <person name="Lluch J."/>
            <person name="Castinel A."/>
            <person name="Donnadieu C."/>
            <person name="Desvignes T."/>
            <person name="Floi Bucao C."/>
            <person name="Jouanno E."/>
            <person name="Wen M."/>
            <person name="Mejri S."/>
            <person name="Dirks R."/>
            <person name="Jansen H."/>
            <person name="Henkel C."/>
            <person name="Chen W.J."/>
            <person name="Zahm M."/>
            <person name="Cabau C."/>
            <person name="Klopp C."/>
            <person name="Thompson A.W."/>
            <person name="Robinson-Rechavi M."/>
            <person name="Braasch I."/>
            <person name="Lecointre G."/>
            <person name="Bobe J."/>
            <person name="Postlethwait J.H."/>
            <person name="Berthelot C."/>
            <person name="Roest Crollius H."/>
            <person name="Guiguen Y."/>
        </authorList>
    </citation>
    <scope>NUCLEOTIDE SEQUENCE</scope>
    <source>
        <strain evidence="2">NC1722</strain>
    </source>
</reference>
<accession>A0AAD7SNQ6</accession>
<keyword evidence="3" id="KW-1185">Reference proteome</keyword>
<dbReference type="EMBL" id="JAINUG010000045">
    <property type="protein sequence ID" value="KAJ8406067.1"/>
    <property type="molecule type" value="Genomic_DNA"/>
</dbReference>
<feature type="compositionally biased region" description="Gly residues" evidence="1">
    <location>
        <begin position="166"/>
        <end position="175"/>
    </location>
</feature>
<proteinExistence type="predicted"/>
<organism evidence="2 3">
    <name type="scientific">Aldrovandia affinis</name>
    <dbReference type="NCBI Taxonomy" id="143900"/>
    <lineage>
        <taxon>Eukaryota</taxon>
        <taxon>Metazoa</taxon>
        <taxon>Chordata</taxon>
        <taxon>Craniata</taxon>
        <taxon>Vertebrata</taxon>
        <taxon>Euteleostomi</taxon>
        <taxon>Actinopterygii</taxon>
        <taxon>Neopterygii</taxon>
        <taxon>Teleostei</taxon>
        <taxon>Notacanthiformes</taxon>
        <taxon>Halosauridae</taxon>
        <taxon>Aldrovandia</taxon>
    </lineage>
</organism>
<feature type="compositionally biased region" description="Low complexity" evidence="1">
    <location>
        <begin position="19"/>
        <end position="29"/>
    </location>
</feature>
<evidence type="ECO:0000313" key="3">
    <source>
        <dbReference type="Proteomes" id="UP001221898"/>
    </source>
</evidence>
<sequence length="237" mass="24873">MYGAGVSPPLPALSRSRRAFASPSALSPREGLRRPRPERSGVSRVRPEHRSSGVDRGQRPKACGTGGGAVTQYNGATGRVVTNTPTEFHQSCCFLRSRRLMEWTTGANQRQSGDAGPALLPGDRRPQPPRRPLSHAAHPSAARRSPGLGHGVSVRAPGQSREGMGRGRGGGGGLRSGKHRDGWTGARPCGTQRPRCTRSKTVINCSSPLLNHARFNVSGGGGDISAALRAALRAAGT</sequence>
<feature type="region of interest" description="Disordered" evidence="1">
    <location>
        <begin position="1"/>
        <end position="73"/>
    </location>
</feature>
<evidence type="ECO:0000313" key="2">
    <source>
        <dbReference type="EMBL" id="KAJ8406067.1"/>
    </source>
</evidence>
<protein>
    <submittedName>
        <fullName evidence="2">Uncharacterized protein</fullName>
    </submittedName>
</protein>
<gene>
    <name evidence="2" type="ORF">AAFF_G00309550</name>
</gene>
<dbReference type="Proteomes" id="UP001221898">
    <property type="component" value="Unassembled WGS sequence"/>
</dbReference>
<feature type="compositionally biased region" description="Low complexity" evidence="1">
    <location>
        <begin position="134"/>
        <end position="146"/>
    </location>
</feature>
<feature type="region of interest" description="Disordered" evidence="1">
    <location>
        <begin position="106"/>
        <end position="195"/>
    </location>
</feature>
<dbReference type="AlphaFoldDB" id="A0AAD7SNQ6"/>
<feature type="compositionally biased region" description="Basic and acidic residues" evidence="1">
    <location>
        <begin position="30"/>
        <end position="58"/>
    </location>
</feature>
<comment type="caution">
    <text evidence="2">The sequence shown here is derived from an EMBL/GenBank/DDBJ whole genome shotgun (WGS) entry which is preliminary data.</text>
</comment>